<evidence type="ECO:0000313" key="1">
    <source>
        <dbReference type="EMBL" id="KAK8898474.1"/>
    </source>
</evidence>
<evidence type="ECO:0008006" key="3">
    <source>
        <dbReference type="Google" id="ProtNLM"/>
    </source>
</evidence>
<proteinExistence type="predicted"/>
<evidence type="ECO:0000313" key="2">
    <source>
        <dbReference type="Proteomes" id="UP001470230"/>
    </source>
</evidence>
<accession>A0ABR2L562</accession>
<dbReference type="Proteomes" id="UP001470230">
    <property type="component" value="Unassembled WGS sequence"/>
</dbReference>
<dbReference type="Gene3D" id="3.90.228.10">
    <property type="match status" value="1"/>
</dbReference>
<protein>
    <recommendedName>
        <fullName evidence="3">Poly [ADP-ribose] polymerase</fullName>
    </recommendedName>
</protein>
<dbReference type="SUPFAM" id="SSF56399">
    <property type="entry name" value="ADP-ribosylation"/>
    <property type="match status" value="1"/>
</dbReference>
<organism evidence="1 2">
    <name type="scientific">Tritrichomonas musculus</name>
    <dbReference type="NCBI Taxonomy" id="1915356"/>
    <lineage>
        <taxon>Eukaryota</taxon>
        <taxon>Metamonada</taxon>
        <taxon>Parabasalia</taxon>
        <taxon>Tritrichomonadida</taxon>
        <taxon>Tritrichomonadidae</taxon>
        <taxon>Tritrichomonas</taxon>
    </lineage>
</organism>
<comment type="caution">
    <text evidence="1">The sequence shown here is derived from an EMBL/GenBank/DDBJ whole genome shotgun (WGS) entry which is preliminary data.</text>
</comment>
<keyword evidence="2" id="KW-1185">Reference proteome</keyword>
<name>A0ABR2L562_9EUKA</name>
<dbReference type="EMBL" id="JAPFFF010000001">
    <property type="protein sequence ID" value="KAK8898474.1"/>
    <property type="molecule type" value="Genomic_DNA"/>
</dbReference>
<reference evidence="1 2" key="1">
    <citation type="submission" date="2024-04" db="EMBL/GenBank/DDBJ databases">
        <title>Tritrichomonas musculus Genome.</title>
        <authorList>
            <person name="Alves-Ferreira E."/>
            <person name="Grigg M."/>
            <person name="Lorenzi H."/>
            <person name="Galac M."/>
        </authorList>
    </citation>
    <scope>NUCLEOTIDE SEQUENCE [LARGE SCALE GENOMIC DNA]</scope>
    <source>
        <strain evidence="1 2">EAF2021</strain>
    </source>
</reference>
<sequence>MLPGAKGLYGAGIYFANTIEATDHKAHRRGVYLIADVYVGKYKEISKAEAISGNFNVQQIQSNGYACIFGYRMPTGREIIVFDPELVRNIKYVYGARTQAVFATDRERITLFLVVSKESAS</sequence>
<gene>
    <name evidence="1" type="ORF">M9Y10_000763</name>
</gene>